<reference evidence="5 6" key="1">
    <citation type="submission" date="2014-06" db="EMBL/GenBank/DDBJ databases">
        <authorList>
            <person name="Ngugi D.K."/>
            <person name="Blom J."/>
            <person name="Alam I."/>
            <person name="Rashid M."/>
            <person name="Baalawi W."/>
            <person name="Zhang G."/>
            <person name="Hikmawan T."/>
            <person name="Guan Y."/>
            <person name="Antunes A."/>
            <person name="Siam R."/>
            <person name="El-Dorry H."/>
            <person name="Bajic V."/>
            <person name="Stingl U."/>
        </authorList>
    </citation>
    <scope>NUCLEOTIDE SEQUENCE [LARGE SCALE GENOMIC DNA]</scope>
    <source>
        <strain evidence="5">SCGC AAA799-P11</strain>
    </source>
</reference>
<evidence type="ECO:0000256" key="2">
    <source>
        <dbReference type="ARBA" id="ARBA00022676"/>
    </source>
</evidence>
<keyword evidence="2 5" id="KW-0328">Glycosyltransferase</keyword>
<organism evidence="5 6">
    <name type="scientific">Marine Group I thaumarchaeote SCGC AAA799-P11</name>
    <dbReference type="NCBI Taxonomy" id="1502295"/>
    <lineage>
        <taxon>Archaea</taxon>
        <taxon>Nitrososphaerota</taxon>
        <taxon>Marine Group I</taxon>
    </lineage>
</organism>
<evidence type="ECO:0000259" key="4">
    <source>
        <dbReference type="Pfam" id="PF00535"/>
    </source>
</evidence>
<dbReference type="Gene3D" id="3.90.550.10">
    <property type="entry name" value="Spore Coat Polysaccharide Biosynthesis Protein SpsA, Chain A"/>
    <property type="match status" value="1"/>
</dbReference>
<dbReference type="InterPro" id="IPR039528">
    <property type="entry name" value="DPM1-like"/>
</dbReference>
<dbReference type="GO" id="GO:0006488">
    <property type="term" value="P:dolichol-linked oligosaccharide biosynthetic process"/>
    <property type="evidence" value="ECO:0007669"/>
    <property type="project" value="TreeGrafter"/>
</dbReference>
<comment type="caution">
    <text evidence="5">The sequence shown here is derived from an EMBL/GenBank/DDBJ whole genome shotgun (WGS) entry which is preliminary data.</text>
</comment>
<dbReference type="EMBL" id="JOSZ01000071">
    <property type="protein sequence ID" value="KFM15815.1"/>
    <property type="molecule type" value="Genomic_DNA"/>
</dbReference>
<dbReference type="AlphaFoldDB" id="A0A087RQR1"/>
<dbReference type="PANTHER" id="PTHR43398:SF1">
    <property type="entry name" value="DOLICHOL-PHOSPHATE MANNOSYLTRANSFERASE SUBUNIT 1"/>
    <property type="match status" value="1"/>
</dbReference>
<comment type="similarity">
    <text evidence="1">Belongs to the glycosyltransferase 2 family.</text>
</comment>
<dbReference type="GO" id="GO:0016020">
    <property type="term" value="C:membrane"/>
    <property type="evidence" value="ECO:0007669"/>
    <property type="project" value="GOC"/>
</dbReference>
<evidence type="ECO:0000256" key="3">
    <source>
        <dbReference type="ARBA" id="ARBA00022679"/>
    </source>
</evidence>
<evidence type="ECO:0000313" key="5">
    <source>
        <dbReference type="EMBL" id="KFM15815.1"/>
    </source>
</evidence>
<dbReference type="InterPro" id="IPR029044">
    <property type="entry name" value="Nucleotide-diphossugar_trans"/>
</dbReference>
<name>A0A087RQR1_9ARCH</name>
<proteinExistence type="inferred from homology"/>
<dbReference type="GO" id="GO:0006506">
    <property type="term" value="P:GPI anchor biosynthetic process"/>
    <property type="evidence" value="ECO:0007669"/>
    <property type="project" value="TreeGrafter"/>
</dbReference>
<accession>A0A087RQR1</accession>
<evidence type="ECO:0000256" key="1">
    <source>
        <dbReference type="ARBA" id="ARBA00006739"/>
    </source>
</evidence>
<dbReference type="GO" id="GO:0004582">
    <property type="term" value="F:dolichyl-phosphate beta-D-mannosyltransferase activity"/>
    <property type="evidence" value="ECO:0007669"/>
    <property type="project" value="UniProtKB-EC"/>
</dbReference>
<dbReference type="Pfam" id="PF00535">
    <property type="entry name" value="Glycos_transf_2"/>
    <property type="match status" value="1"/>
</dbReference>
<feature type="domain" description="Glycosyltransferase 2-like" evidence="4">
    <location>
        <begin position="15"/>
        <end position="83"/>
    </location>
</feature>
<dbReference type="EC" id="2.4.1.83" evidence="5"/>
<sequence length="86" mass="9752">MAMLDSKTNHKTQVSIIIPTYNESQNIVSILKSIGDNLPKNIFAQAIVVDDNSPDGTGKIVEEYLENFKRMADYTIEIIHRRNSSR</sequence>
<gene>
    <name evidence="5" type="ORF">AAA799P11_01471</name>
</gene>
<protein>
    <submittedName>
        <fullName evidence="5">Dolichol-phosphate mannosyltransferase protein</fullName>
        <ecNumber evidence="5">2.4.1.83</ecNumber>
    </submittedName>
</protein>
<dbReference type="GO" id="GO:0035269">
    <property type="term" value="P:protein O-linked glycosylation via mannose"/>
    <property type="evidence" value="ECO:0007669"/>
    <property type="project" value="TreeGrafter"/>
</dbReference>
<dbReference type="SUPFAM" id="SSF53448">
    <property type="entry name" value="Nucleotide-diphospho-sugar transferases"/>
    <property type="match status" value="1"/>
</dbReference>
<dbReference type="Proteomes" id="UP000029387">
    <property type="component" value="Unassembled WGS sequence"/>
</dbReference>
<evidence type="ECO:0000313" key="6">
    <source>
        <dbReference type="Proteomes" id="UP000029387"/>
    </source>
</evidence>
<keyword evidence="3 5" id="KW-0808">Transferase</keyword>
<dbReference type="InterPro" id="IPR001173">
    <property type="entry name" value="Glyco_trans_2-like"/>
</dbReference>
<keyword evidence="6" id="KW-1185">Reference proteome</keyword>
<dbReference type="PANTHER" id="PTHR43398">
    <property type="entry name" value="DOLICHOL-PHOSPHATE MANNOSYLTRANSFERASE SUBUNIT 1"/>
    <property type="match status" value="1"/>
</dbReference>